<name>A0A060S3T3_PYCCI</name>
<dbReference type="InterPro" id="IPR001810">
    <property type="entry name" value="F-box_dom"/>
</dbReference>
<dbReference type="OMA" id="IWHAIHA"/>
<dbReference type="OrthoDB" id="2757362at2759"/>
<reference evidence="3" key="1">
    <citation type="submission" date="2014-01" db="EMBL/GenBank/DDBJ databases">
        <title>The genome of the white-rot fungus Pycnoporus cinnabarinus: a basidiomycete model with a versatile arsenal for lignocellulosic biomass breakdown.</title>
        <authorList>
            <person name="Levasseur A."/>
            <person name="Lomascolo A."/>
            <person name="Ruiz-Duenas F.J."/>
            <person name="Uzan E."/>
            <person name="Piumi F."/>
            <person name="Kues U."/>
            <person name="Ram A.F.J."/>
            <person name="Murat C."/>
            <person name="Haon M."/>
            <person name="Benoit I."/>
            <person name="Arfi Y."/>
            <person name="Chevret D."/>
            <person name="Drula E."/>
            <person name="Kwon M.J."/>
            <person name="Gouret P."/>
            <person name="Lesage-Meessen L."/>
            <person name="Lombard V."/>
            <person name="Mariette J."/>
            <person name="Noirot C."/>
            <person name="Park J."/>
            <person name="Patyshakuliyeva A."/>
            <person name="Wieneger R.A.B."/>
            <person name="Wosten H.A.B."/>
            <person name="Martin F."/>
            <person name="Coutinho P.M."/>
            <person name="de Vries R."/>
            <person name="Martinez A.T."/>
            <person name="Klopp C."/>
            <person name="Pontarotti P."/>
            <person name="Henrissat B."/>
            <person name="Record E."/>
        </authorList>
    </citation>
    <scope>NUCLEOTIDE SEQUENCE [LARGE SCALE GENOMIC DNA]</scope>
    <source>
        <strain evidence="3">BRFM137</strain>
    </source>
</reference>
<evidence type="ECO:0000259" key="2">
    <source>
        <dbReference type="Pfam" id="PF12937"/>
    </source>
</evidence>
<dbReference type="Gene3D" id="1.20.1280.50">
    <property type="match status" value="1"/>
</dbReference>
<evidence type="ECO:0000256" key="1">
    <source>
        <dbReference type="SAM" id="MobiDB-lite"/>
    </source>
</evidence>
<evidence type="ECO:0000313" key="4">
    <source>
        <dbReference type="Proteomes" id="UP000029665"/>
    </source>
</evidence>
<dbReference type="SUPFAM" id="SSF81383">
    <property type="entry name" value="F-box domain"/>
    <property type="match status" value="1"/>
</dbReference>
<dbReference type="AlphaFoldDB" id="A0A060S3T3"/>
<dbReference type="STRING" id="5643.A0A060S3T3"/>
<sequence length="515" mass="56630">MGHISTLPTELLVSVFLDVRDECPTTWLRVLSVCRTWYEIACSAAPLWSKLTFDGRCDINLFRTYLHRSENAKLKLSLDIHAVEGDSLLDIVHQHSTQLRVLSVVFSPAQTGLLQQRLDDPGFSQLITDLELHCLTAEAPRMFLRPLALRSLRSLLATQVLPRSGAGSTFDTVTRLKLVQIWHVVPAEDQSPDGYDILPVIGKFPALGSLVLRDALPPFLGNTTVDQVSLPLLRTLEVNETIEDIKFLLQHLVLPASAHISVVARVADAMWEAANDGTFLSILPENREVTLPMIHHSTALRLFAGHTEHGALALAGDYDATTLLDDPAWCIVLPDCGDVLHESTCAALEELSQIVPPSGLTHLELHVAPRVLLFDVDWMAVLGPLHRVRNMVVGSRWAAEGLVMALYRHPVLLPDLQVLELCLEELLPDTLEGPLPPPDPEIPPRAIKKVVIVQGDDAKVPYLAGTTLGSMISASEYDFKHSSCSACHVIPSNQPELDGDDSSNESDGSMKRTMR</sequence>
<feature type="domain" description="F-box" evidence="2">
    <location>
        <begin position="4"/>
        <end position="53"/>
    </location>
</feature>
<protein>
    <recommendedName>
        <fullName evidence="2">F-box domain-containing protein</fullName>
    </recommendedName>
</protein>
<dbReference type="HOGENOM" id="CLU_529063_0_0_1"/>
<feature type="region of interest" description="Disordered" evidence="1">
    <location>
        <begin position="491"/>
        <end position="515"/>
    </location>
</feature>
<dbReference type="Pfam" id="PF12937">
    <property type="entry name" value="F-box-like"/>
    <property type="match status" value="1"/>
</dbReference>
<evidence type="ECO:0000313" key="3">
    <source>
        <dbReference type="EMBL" id="CDO69087.1"/>
    </source>
</evidence>
<accession>A0A060S3T3</accession>
<dbReference type="InterPro" id="IPR036047">
    <property type="entry name" value="F-box-like_dom_sf"/>
</dbReference>
<comment type="caution">
    <text evidence="3">The sequence shown here is derived from an EMBL/GenBank/DDBJ whole genome shotgun (WGS) entry which is preliminary data.</text>
</comment>
<organism evidence="3 4">
    <name type="scientific">Pycnoporus cinnabarinus</name>
    <name type="common">Cinnabar-red polypore</name>
    <name type="synonym">Trametes cinnabarina</name>
    <dbReference type="NCBI Taxonomy" id="5643"/>
    <lineage>
        <taxon>Eukaryota</taxon>
        <taxon>Fungi</taxon>
        <taxon>Dikarya</taxon>
        <taxon>Basidiomycota</taxon>
        <taxon>Agaricomycotina</taxon>
        <taxon>Agaricomycetes</taxon>
        <taxon>Polyporales</taxon>
        <taxon>Polyporaceae</taxon>
        <taxon>Trametes</taxon>
    </lineage>
</organism>
<keyword evidence="4" id="KW-1185">Reference proteome</keyword>
<gene>
    <name evidence="3" type="ORF">BN946_scf184992.g36</name>
</gene>
<proteinExistence type="predicted"/>
<dbReference type="Proteomes" id="UP000029665">
    <property type="component" value="Unassembled WGS sequence"/>
</dbReference>
<dbReference type="EMBL" id="CCBP010000033">
    <property type="protein sequence ID" value="CDO69087.1"/>
    <property type="molecule type" value="Genomic_DNA"/>
</dbReference>